<reference evidence="2 3" key="1">
    <citation type="submission" date="2020-08" db="EMBL/GenBank/DDBJ databases">
        <title>The completed genome sequence of the pathogenic ascomycete fungus Penicillium digitatum.</title>
        <authorList>
            <person name="Wang M."/>
        </authorList>
    </citation>
    <scope>NUCLEOTIDE SEQUENCE [LARGE SCALE GENOMIC DNA]</scope>
    <source>
        <strain evidence="2 3">PdW03</strain>
    </source>
</reference>
<dbReference type="EMBL" id="CP060779">
    <property type="protein sequence ID" value="QQK48426.1"/>
    <property type="molecule type" value="Genomic_DNA"/>
</dbReference>
<dbReference type="VEuPathDB" id="FungiDB:PDIP_11610"/>
<feature type="domain" description="Amidase" evidence="1">
    <location>
        <begin position="29"/>
        <end position="497"/>
    </location>
</feature>
<dbReference type="Gene3D" id="3.90.1300.10">
    <property type="entry name" value="Amidase signature (AS) domain"/>
    <property type="match status" value="1"/>
</dbReference>
<dbReference type="Proteomes" id="UP000595662">
    <property type="component" value="Chromosome 6"/>
</dbReference>
<evidence type="ECO:0000313" key="2">
    <source>
        <dbReference type="EMBL" id="QQK48426.1"/>
    </source>
</evidence>
<name>A0A7T7BQN2_PENDI</name>
<organism evidence="2 3">
    <name type="scientific">Penicillium digitatum</name>
    <name type="common">Green mold</name>
    <dbReference type="NCBI Taxonomy" id="36651"/>
    <lineage>
        <taxon>Eukaryota</taxon>
        <taxon>Fungi</taxon>
        <taxon>Dikarya</taxon>
        <taxon>Ascomycota</taxon>
        <taxon>Pezizomycotina</taxon>
        <taxon>Eurotiomycetes</taxon>
        <taxon>Eurotiomycetidae</taxon>
        <taxon>Eurotiales</taxon>
        <taxon>Aspergillaceae</taxon>
        <taxon>Penicillium</taxon>
    </lineage>
</organism>
<evidence type="ECO:0000313" key="3">
    <source>
        <dbReference type="Proteomes" id="UP000595662"/>
    </source>
</evidence>
<dbReference type="SUPFAM" id="SSF75304">
    <property type="entry name" value="Amidase signature (AS) enzymes"/>
    <property type="match status" value="1"/>
</dbReference>
<dbReference type="AlphaFoldDB" id="A0A7T7BQN2"/>
<proteinExistence type="predicted"/>
<dbReference type="KEGG" id="pdp:PDIP_11610"/>
<sequence length="516" mass="55948">MDSPAWQVEEMTITKLHELLRVDPTIGPELVNHYLSTIKRQDGTLKALIGINNAALETAMEKATETLTFNQRNRTYPPLHSVPIILKDNYCTTDLPTSAGVKALRNLRTKADSEVVSRLRAAGAIILAKANLHKFALQGITLSSLGGQTLNPYDKTRTPGGSSGGTGAALAANFGLAGCGTDTMNSLRSPASACGVVGFRPSTGRVSCVGIVPVSQRQDMAGPMGKSVGDVRILYEVMKGPEEVNGDFVQESKMKRGRQVRIGVLEAYFHPEIQAEGSVQSEHIAENRIVQDIIRSSLDSIQEQDADFNLVSVAPSSHPDWSYGTLFAKGDTQAFEFKHYLDEFLQSPLVSSTPHRSLKSIAQSGEFDLQAMTHVFSAALQDPETFSLTSEAYRSRLEYVAALKESVNQCFERYDIDALVYPHQRHLPVKIGVKKQSGRNGVLAALTGRPAICIPGRCYVELMGMTAGRSPQTASAVLGIPIGLELMGRRWGDDELLEIAERAEGILKGRVAPAPS</sequence>
<dbReference type="RefSeq" id="XP_014538546.1">
    <property type="nucleotide sequence ID" value="XM_014683060.1"/>
</dbReference>
<dbReference type="InterPro" id="IPR036928">
    <property type="entry name" value="AS_sf"/>
</dbReference>
<gene>
    <name evidence="2" type="ORF">Pdw03_6061</name>
</gene>
<dbReference type="InterPro" id="IPR023631">
    <property type="entry name" value="Amidase_dom"/>
</dbReference>
<dbReference type="OMA" id="CGGDTMN"/>
<accession>A0A7T7BQN2</accession>
<dbReference type="PANTHER" id="PTHR42678:SF5">
    <property type="entry name" value="GLUTAMYL-TRNA(GLN) AMIDOTRANSFERASE SUBUNIT A"/>
    <property type="match status" value="1"/>
</dbReference>
<protein>
    <submittedName>
        <fullName evidence="2">Amidase family protein, putative</fullName>
    </submittedName>
</protein>
<dbReference type="PANTHER" id="PTHR42678">
    <property type="entry name" value="AMIDASE"/>
    <property type="match status" value="1"/>
</dbReference>
<dbReference type="GeneID" id="26229484"/>
<dbReference type="Pfam" id="PF01425">
    <property type="entry name" value="Amidase"/>
    <property type="match status" value="1"/>
</dbReference>
<evidence type="ECO:0000259" key="1">
    <source>
        <dbReference type="Pfam" id="PF01425"/>
    </source>
</evidence>